<feature type="modified residue" description="4-aspartylphosphate" evidence="2">
    <location>
        <position position="57"/>
    </location>
</feature>
<dbReference type="Gene3D" id="3.40.50.2300">
    <property type="match status" value="1"/>
</dbReference>
<dbReference type="InterPro" id="IPR001789">
    <property type="entry name" value="Sig_transdc_resp-reg_receiver"/>
</dbReference>
<dbReference type="InterPro" id="IPR011006">
    <property type="entry name" value="CheY-like_superfamily"/>
</dbReference>
<proteinExistence type="predicted"/>
<comment type="caution">
    <text evidence="4">The sequence shown here is derived from an EMBL/GenBank/DDBJ whole genome shotgun (WGS) entry which is preliminary data.</text>
</comment>
<accession>A0A1S2N5V2</accession>
<dbReference type="EMBL" id="JRYB01000001">
    <property type="protein sequence ID" value="OIJ40467.1"/>
    <property type="molecule type" value="Genomic_DNA"/>
</dbReference>
<evidence type="ECO:0000313" key="5">
    <source>
        <dbReference type="Proteomes" id="UP000180246"/>
    </source>
</evidence>
<dbReference type="PANTHER" id="PTHR44591">
    <property type="entry name" value="STRESS RESPONSE REGULATOR PROTEIN 1"/>
    <property type="match status" value="1"/>
</dbReference>
<dbReference type="RefSeq" id="WP_083415362.1">
    <property type="nucleotide sequence ID" value="NZ_JRYB01000001.1"/>
</dbReference>
<evidence type="ECO:0000259" key="3">
    <source>
        <dbReference type="PROSITE" id="PS50110"/>
    </source>
</evidence>
<dbReference type="InterPro" id="IPR050595">
    <property type="entry name" value="Bact_response_regulator"/>
</dbReference>
<sequence>MTTSLPRRVLVIDDNIDLTNMFAMLLEANGYVTRTAYSGHEGLEAVRDFMPDVVICDIGMPDISGHDVATRIRDGGYGCKPMLIAVSGWGDARTLAASSAAGFAVHMTKPVAIDAVLEAMRDQRPPA</sequence>
<name>A0A1S2N5V2_9BURK</name>
<keyword evidence="1 2" id="KW-0597">Phosphoprotein</keyword>
<feature type="domain" description="Response regulatory" evidence="3">
    <location>
        <begin position="8"/>
        <end position="124"/>
    </location>
</feature>
<protein>
    <submittedName>
        <fullName evidence="4">Response regulator</fullName>
    </submittedName>
</protein>
<dbReference type="Pfam" id="PF00072">
    <property type="entry name" value="Response_reg"/>
    <property type="match status" value="1"/>
</dbReference>
<gene>
    <name evidence="4" type="ORF">LO55_3280</name>
</gene>
<organism evidence="4 5">
    <name type="scientific">Massilia timonae</name>
    <dbReference type="NCBI Taxonomy" id="47229"/>
    <lineage>
        <taxon>Bacteria</taxon>
        <taxon>Pseudomonadati</taxon>
        <taxon>Pseudomonadota</taxon>
        <taxon>Betaproteobacteria</taxon>
        <taxon>Burkholderiales</taxon>
        <taxon>Oxalobacteraceae</taxon>
        <taxon>Telluria group</taxon>
        <taxon>Massilia</taxon>
    </lineage>
</organism>
<dbReference type="GO" id="GO:0000160">
    <property type="term" value="P:phosphorelay signal transduction system"/>
    <property type="evidence" value="ECO:0007669"/>
    <property type="project" value="InterPro"/>
</dbReference>
<dbReference type="PANTHER" id="PTHR44591:SF3">
    <property type="entry name" value="RESPONSE REGULATORY DOMAIN-CONTAINING PROTEIN"/>
    <property type="match status" value="1"/>
</dbReference>
<dbReference type="AlphaFoldDB" id="A0A1S2N5V2"/>
<dbReference type="Proteomes" id="UP000180246">
    <property type="component" value="Unassembled WGS sequence"/>
</dbReference>
<evidence type="ECO:0000313" key="4">
    <source>
        <dbReference type="EMBL" id="OIJ40467.1"/>
    </source>
</evidence>
<evidence type="ECO:0000256" key="2">
    <source>
        <dbReference type="PROSITE-ProRule" id="PRU00169"/>
    </source>
</evidence>
<reference evidence="4 5" key="1">
    <citation type="submission" date="2014-10" db="EMBL/GenBank/DDBJ databases">
        <authorList>
            <person name="Seo M.-J."/>
            <person name="Seok Y.J."/>
            <person name="Cha I.-T."/>
        </authorList>
    </citation>
    <scope>NUCLEOTIDE SEQUENCE [LARGE SCALE GENOMIC DNA]</scope>
    <source>
        <strain evidence="4 5">NEU</strain>
    </source>
</reference>
<dbReference type="PROSITE" id="PS50110">
    <property type="entry name" value="RESPONSE_REGULATORY"/>
    <property type="match status" value="1"/>
</dbReference>
<dbReference type="SMART" id="SM00448">
    <property type="entry name" value="REC"/>
    <property type="match status" value="1"/>
</dbReference>
<evidence type="ECO:0000256" key="1">
    <source>
        <dbReference type="ARBA" id="ARBA00022553"/>
    </source>
</evidence>
<dbReference type="SUPFAM" id="SSF52172">
    <property type="entry name" value="CheY-like"/>
    <property type="match status" value="1"/>
</dbReference>